<evidence type="ECO:0008006" key="3">
    <source>
        <dbReference type="Google" id="ProtNLM"/>
    </source>
</evidence>
<organism evidence="1 2">
    <name type="scientific">Pararcticibacter amylolyticus</name>
    <dbReference type="NCBI Taxonomy" id="2173175"/>
    <lineage>
        <taxon>Bacteria</taxon>
        <taxon>Pseudomonadati</taxon>
        <taxon>Bacteroidota</taxon>
        <taxon>Sphingobacteriia</taxon>
        <taxon>Sphingobacteriales</taxon>
        <taxon>Sphingobacteriaceae</taxon>
        <taxon>Pararcticibacter</taxon>
    </lineage>
</organism>
<dbReference type="InterPro" id="IPR036188">
    <property type="entry name" value="FAD/NAD-bd_sf"/>
</dbReference>
<dbReference type="SUPFAM" id="SSF51905">
    <property type="entry name" value="FAD/NAD(P)-binding domain"/>
    <property type="match status" value="1"/>
</dbReference>
<dbReference type="EMBL" id="QEAS01000001">
    <property type="protein sequence ID" value="PWG82508.1"/>
    <property type="molecule type" value="Genomic_DNA"/>
</dbReference>
<dbReference type="Pfam" id="PF12831">
    <property type="entry name" value="FAD_oxidored"/>
    <property type="match status" value="1"/>
</dbReference>
<comment type="caution">
    <text evidence="1">The sequence shown here is derived from an EMBL/GenBank/DDBJ whole genome shotgun (WGS) entry which is preliminary data.</text>
</comment>
<sequence>MMMIRDIHRTIFSAVALLLLNFAGFAQNIKTGVLVIGASPSGLAAAIQAAHSGAKAVLLDKGNFESVDLPASEAEMRSGVYAAFIRRVEGAQRYPVTKNQTFTPSFAATIFKAWTDTVKNLQVVTKATITSIKKNGKGWEAVLSDRRGLKADVIIDATTDGYISRLIPVSKTPAGSVDTIPYQSKKYRTGIGLIPPGKFVPATLPVSELLSGTENFIVTGGSIIPPSMSTGQAAGAVGAYCSFFKTTTGKLNVRTIQSELINFGSHLLAFDDIDRRDSNLTAIQSIGLTGILKGKKVDGKFLFRPDSSVSSHEIMAPVKEYYLRSQIWFPDNIKEKLTVDDVLSLIKCVASRGKELNKEVEKAWTPGLKLPGKFDLKRTVTRREFAVLFNSYVKPFIVAVDLDGALKR</sequence>
<dbReference type="Gene3D" id="3.50.50.60">
    <property type="entry name" value="FAD/NAD(P)-binding domain"/>
    <property type="match status" value="1"/>
</dbReference>
<dbReference type="AlphaFoldDB" id="A0A2U2PMF8"/>
<name>A0A2U2PMF8_9SPHI</name>
<accession>A0A2U2PMF8</accession>
<protein>
    <recommendedName>
        <fullName evidence="3">FAD-dependent oxidoreductase</fullName>
    </recommendedName>
</protein>
<dbReference type="OrthoDB" id="615715at2"/>
<evidence type="ECO:0000313" key="2">
    <source>
        <dbReference type="Proteomes" id="UP000245647"/>
    </source>
</evidence>
<proteinExistence type="predicted"/>
<dbReference type="Proteomes" id="UP000245647">
    <property type="component" value="Unassembled WGS sequence"/>
</dbReference>
<reference evidence="1 2" key="1">
    <citation type="submission" date="2018-04" db="EMBL/GenBank/DDBJ databases">
        <title>Pedobacter chongqingensis sp. nov., isolated from a rottenly hemp rope.</title>
        <authorList>
            <person name="Cai Y."/>
        </authorList>
    </citation>
    <scope>NUCLEOTIDE SEQUENCE [LARGE SCALE GENOMIC DNA]</scope>
    <source>
        <strain evidence="1 2">FJ4-8</strain>
    </source>
</reference>
<dbReference type="RefSeq" id="WP_109413927.1">
    <property type="nucleotide sequence ID" value="NZ_QEAS01000001.1"/>
</dbReference>
<gene>
    <name evidence="1" type="ORF">DDR33_01175</name>
</gene>
<evidence type="ECO:0000313" key="1">
    <source>
        <dbReference type="EMBL" id="PWG82508.1"/>
    </source>
</evidence>
<keyword evidence="2" id="KW-1185">Reference proteome</keyword>